<protein>
    <submittedName>
        <fullName evidence="1">Uncharacterized protein</fullName>
    </submittedName>
</protein>
<dbReference type="InterPro" id="IPR046233">
    <property type="entry name" value="DUF6266"/>
</dbReference>
<dbReference type="Proteomes" id="UP000294616">
    <property type="component" value="Unassembled WGS sequence"/>
</dbReference>
<proteinExistence type="predicted"/>
<evidence type="ECO:0000313" key="1">
    <source>
        <dbReference type="EMBL" id="TCK83588.1"/>
    </source>
</evidence>
<dbReference type="AlphaFoldDB" id="A0A4R1LVZ3"/>
<evidence type="ECO:0000313" key="2">
    <source>
        <dbReference type="Proteomes" id="UP000294616"/>
    </source>
</evidence>
<gene>
    <name evidence="1" type="ORF">C8N28_2190</name>
</gene>
<dbReference type="Pfam" id="PF19781">
    <property type="entry name" value="DUF6266"/>
    <property type="match status" value="1"/>
</dbReference>
<reference evidence="1 2" key="1">
    <citation type="submission" date="2019-03" db="EMBL/GenBank/DDBJ databases">
        <title>Genomic Encyclopedia of Archaeal and Bacterial Type Strains, Phase II (KMG-II): from individual species to whole genera.</title>
        <authorList>
            <person name="Goeker M."/>
        </authorList>
    </citation>
    <scope>NUCLEOTIDE SEQUENCE [LARGE SCALE GENOMIC DNA]</scope>
    <source>
        <strain evidence="1 2">DSM 22554</strain>
    </source>
</reference>
<dbReference type="OrthoDB" id="665435at2"/>
<keyword evidence="2" id="KW-1185">Reference proteome</keyword>
<sequence>MAKMKKGLLGPISGKIGDIVGSSWRGIVYVKSRPKRTKPPTEGELGNRFVFAYTQLWLQPIKEFLKVGFKDDNHTVYGVNAAKSYLYKTALTKDGFNSIIHPHLVKVSIGTLPLSDDIKVEKTSPTELTFTWEGGHIADSHPNDQIMLLAYNIQDEDKVIVGDVFGTVAGQFRKNGIDRIQVTPNPQKPDLDYHVYVAFSAMDRSRQSDSIYLGTVTI</sequence>
<dbReference type="EMBL" id="SMGO01000002">
    <property type="protein sequence ID" value="TCK83588.1"/>
    <property type="molecule type" value="Genomic_DNA"/>
</dbReference>
<name>A0A4R1LVZ3_9SPHI</name>
<organism evidence="1 2">
    <name type="scientific">Albibacterium bauzanense</name>
    <dbReference type="NCBI Taxonomy" id="653929"/>
    <lineage>
        <taxon>Bacteria</taxon>
        <taxon>Pseudomonadati</taxon>
        <taxon>Bacteroidota</taxon>
        <taxon>Sphingobacteriia</taxon>
        <taxon>Sphingobacteriales</taxon>
        <taxon>Sphingobacteriaceae</taxon>
        <taxon>Albibacterium</taxon>
    </lineage>
</organism>
<dbReference type="RefSeq" id="WP_132224692.1">
    <property type="nucleotide sequence ID" value="NZ_SMGO01000002.1"/>
</dbReference>
<comment type="caution">
    <text evidence="1">The sequence shown here is derived from an EMBL/GenBank/DDBJ whole genome shotgun (WGS) entry which is preliminary data.</text>
</comment>
<accession>A0A4R1LVZ3</accession>